<evidence type="ECO:0000256" key="1">
    <source>
        <dbReference type="ARBA" id="ARBA00023157"/>
    </source>
</evidence>
<dbReference type="CDD" id="cd00037">
    <property type="entry name" value="CLECT"/>
    <property type="match status" value="1"/>
</dbReference>
<feature type="compositionally biased region" description="Polar residues" evidence="2">
    <location>
        <begin position="27"/>
        <end position="38"/>
    </location>
</feature>
<dbReference type="InterPro" id="IPR001304">
    <property type="entry name" value="C-type_lectin-like"/>
</dbReference>
<keyword evidence="1" id="KW-1015">Disulfide bond</keyword>
<dbReference type="OrthoDB" id="8950604at2759"/>
<accession>A0A4Z2GVF6</accession>
<evidence type="ECO:0000256" key="2">
    <source>
        <dbReference type="SAM" id="MobiDB-lite"/>
    </source>
</evidence>
<evidence type="ECO:0000313" key="5">
    <source>
        <dbReference type="Proteomes" id="UP000314294"/>
    </source>
</evidence>
<dbReference type="EMBL" id="SRLO01000405">
    <property type="protein sequence ID" value="TNN57429.1"/>
    <property type="molecule type" value="Genomic_DNA"/>
</dbReference>
<organism evidence="4 5">
    <name type="scientific">Liparis tanakae</name>
    <name type="common">Tanaka's snailfish</name>
    <dbReference type="NCBI Taxonomy" id="230148"/>
    <lineage>
        <taxon>Eukaryota</taxon>
        <taxon>Metazoa</taxon>
        <taxon>Chordata</taxon>
        <taxon>Craniata</taxon>
        <taxon>Vertebrata</taxon>
        <taxon>Euteleostomi</taxon>
        <taxon>Actinopterygii</taxon>
        <taxon>Neopterygii</taxon>
        <taxon>Teleostei</taxon>
        <taxon>Neoteleostei</taxon>
        <taxon>Acanthomorphata</taxon>
        <taxon>Eupercaria</taxon>
        <taxon>Perciformes</taxon>
        <taxon>Cottioidei</taxon>
        <taxon>Cottales</taxon>
        <taxon>Liparidae</taxon>
        <taxon>Liparis</taxon>
    </lineage>
</organism>
<dbReference type="SMART" id="SM00034">
    <property type="entry name" value="CLECT"/>
    <property type="match status" value="1"/>
</dbReference>
<dbReference type="InterPro" id="IPR016187">
    <property type="entry name" value="CTDL_fold"/>
</dbReference>
<dbReference type="Proteomes" id="UP000314294">
    <property type="component" value="Unassembled WGS sequence"/>
</dbReference>
<reference evidence="4 5" key="1">
    <citation type="submission" date="2019-03" db="EMBL/GenBank/DDBJ databases">
        <title>First draft genome of Liparis tanakae, snailfish: a comprehensive survey of snailfish specific genes.</title>
        <authorList>
            <person name="Kim W."/>
            <person name="Song I."/>
            <person name="Jeong J.-H."/>
            <person name="Kim D."/>
            <person name="Kim S."/>
            <person name="Ryu S."/>
            <person name="Song J.Y."/>
            <person name="Lee S.K."/>
        </authorList>
    </citation>
    <scope>NUCLEOTIDE SEQUENCE [LARGE SCALE GENOMIC DNA]</scope>
    <source>
        <tissue evidence="4">Muscle</tissue>
    </source>
</reference>
<feature type="domain" description="C-type lectin" evidence="3">
    <location>
        <begin position="76"/>
        <end position="181"/>
    </location>
</feature>
<dbReference type="Pfam" id="PF00059">
    <property type="entry name" value="Lectin_C"/>
    <property type="match status" value="1"/>
</dbReference>
<proteinExistence type="predicted"/>
<gene>
    <name evidence="4" type="ORF">EYF80_032337</name>
</gene>
<keyword evidence="5" id="KW-1185">Reference proteome</keyword>
<dbReference type="Gene3D" id="3.10.100.10">
    <property type="entry name" value="Mannose-Binding Protein A, subunit A"/>
    <property type="match status" value="1"/>
</dbReference>
<dbReference type="SUPFAM" id="SSF56436">
    <property type="entry name" value="C-type lectin-like"/>
    <property type="match status" value="1"/>
</dbReference>
<dbReference type="PROSITE" id="PS50041">
    <property type="entry name" value="C_TYPE_LECTIN_2"/>
    <property type="match status" value="1"/>
</dbReference>
<dbReference type="PANTHER" id="PTHR45784:SF3">
    <property type="entry name" value="C-TYPE LECTIN DOMAIN FAMILY 4 MEMBER K-LIKE-RELATED"/>
    <property type="match status" value="1"/>
</dbReference>
<dbReference type="InterPro" id="IPR016186">
    <property type="entry name" value="C-type_lectin-like/link_sf"/>
</dbReference>
<comment type="caution">
    <text evidence="4">The sequence shown here is derived from an EMBL/GenBank/DDBJ whole genome shotgun (WGS) entry which is preliminary data.</text>
</comment>
<dbReference type="PROSITE" id="PS00615">
    <property type="entry name" value="C_TYPE_LECTIN_1"/>
    <property type="match status" value="1"/>
</dbReference>
<dbReference type="InterPro" id="IPR018378">
    <property type="entry name" value="C-type_lectin_CS"/>
</dbReference>
<sequence length="202" mass="23003">MQSEGAMERTRFELCSFPVTPGEETRSTSTTDSCSPQSARLLRRSPSHNTDRSIASLGHPGTGNIRIKCINKKLPWEKALHYCKTNYKGLLWINDEDDQTSVEQWLKYTDVGGLFWSGLRLSHLIGFWIWSDRMVNYSNWKNEKKPALPEPALPVYAHCGAKMGSKWSDEDCLDPKPFLCEEEIVFMNKLKMVNASSGFSHP</sequence>
<evidence type="ECO:0000313" key="4">
    <source>
        <dbReference type="EMBL" id="TNN57429.1"/>
    </source>
</evidence>
<dbReference type="PANTHER" id="PTHR45784">
    <property type="entry name" value="C-TYPE LECTIN DOMAIN FAMILY 20 MEMBER A-RELATED"/>
    <property type="match status" value="1"/>
</dbReference>
<feature type="region of interest" description="Disordered" evidence="2">
    <location>
        <begin position="19"/>
        <end position="56"/>
    </location>
</feature>
<evidence type="ECO:0000259" key="3">
    <source>
        <dbReference type="PROSITE" id="PS50041"/>
    </source>
</evidence>
<protein>
    <recommendedName>
        <fullName evidence="3">C-type lectin domain-containing protein</fullName>
    </recommendedName>
</protein>
<dbReference type="AlphaFoldDB" id="A0A4Z2GVF6"/>
<name>A0A4Z2GVF6_9TELE</name>